<comment type="caution">
    <text evidence="3">The sequence shown here is derived from an EMBL/GenBank/DDBJ whole genome shotgun (WGS) entry which is preliminary data.</text>
</comment>
<dbReference type="EMBL" id="JBHTCP010000041">
    <property type="protein sequence ID" value="MFC7372460.1"/>
    <property type="molecule type" value="Genomic_DNA"/>
</dbReference>
<sequence length="142" mass="16389">MQTSGKTTITVETVVQAPAEKVWKYWTEPQHITQWSFASDDWHAPHAENDLKAGGRFLTRMEAKDGSFGFDMTGSYDEIKENEYIAYTIDDGRKVTIQFIEQGGETKVVEEFEAEGTFSIEQQKEGWQGFLNNFKKYSEQQR</sequence>
<evidence type="ECO:0000256" key="1">
    <source>
        <dbReference type="ARBA" id="ARBA00006817"/>
    </source>
</evidence>
<keyword evidence="4" id="KW-1185">Reference proteome</keyword>
<comment type="similarity">
    <text evidence="1">Belongs to the AHA1 family.</text>
</comment>
<evidence type="ECO:0000313" key="4">
    <source>
        <dbReference type="Proteomes" id="UP001596549"/>
    </source>
</evidence>
<accession>A0ABW2NPZ2</accession>
<reference evidence="4" key="1">
    <citation type="journal article" date="2019" name="Int. J. Syst. Evol. Microbiol.">
        <title>The Global Catalogue of Microorganisms (GCM) 10K type strain sequencing project: providing services to taxonomists for standard genome sequencing and annotation.</title>
        <authorList>
            <consortium name="The Broad Institute Genomics Platform"/>
            <consortium name="The Broad Institute Genome Sequencing Center for Infectious Disease"/>
            <person name="Wu L."/>
            <person name="Ma J."/>
        </authorList>
    </citation>
    <scope>NUCLEOTIDE SEQUENCE [LARGE SCALE GENOMIC DNA]</scope>
    <source>
        <strain evidence="4">NBRC 106396</strain>
    </source>
</reference>
<gene>
    <name evidence="3" type="ORF">ACFQPF_12345</name>
</gene>
<dbReference type="Pfam" id="PF08327">
    <property type="entry name" value="AHSA1"/>
    <property type="match status" value="1"/>
</dbReference>
<feature type="domain" description="Activator of Hsp90 ATPase homologue 1/2-like C-terminal" evidence="2">
    <location>
        <begin position="16"/>
        <end position="138"/>
    </location>
</feature>
<protein>
    <submittedName>
        <fullName evidence="3">SRPBCC family protein</fullName>
    </submittedName>
</protein>
<dbReference type="RefSeq" id="WP_379750042.1">
    <property type="nucleotide sequence ID" value="NZ_JBHTCP010000041.1"/>
</dbReference>
<dbReference type="Proteomes" id="UP001596549">
    <property type="component" value="Unassembled WGS sequence"/>
</dbReference>
<dbReference type="InterPro" id="IPR023393">
    <property type="entry name" value="START-like_dom_sf"/>
</dbReference>
<dbReference type="InterPro" id="IPR013538">
    <property type="entry name" value="ASHA1/2-like_C"/>
</dbReference>
<organism evidence="3 4">
    <name type="scientific">Fictibacillus iocasae</name>
    <dbReference type="NCBI Taxonomy" id="2715437"/>
    <lineage>
        <taxon>Bacteria</taxon>
        <taxon>Bacillati</taxon>
        <taxon>Bacillota</taxon>
        <taxon>Bacilli</taxon>
        <taxon>Bacillales</taxon>
        <taxon>Fictibacillaceae</taxon>
        <taxon>Fictibacillus</taxon>
    </lineage>
</organism>
<proteinExistence type="inferred from homology"/>
<evidence type="ECO:0000313" key="3">
    <source>
        <dbReference type="EMBL" id="MFC7372460.1"/>
    </source>
</evidence>
<evidence type="ECO:0000259" key="2">
    <source>
        <dbReference type="Pfam" id="PF08327"/>
    </source>
</evidence>
<name>A0ABW2NPZ2_9BACL</name>
<dbReference type="SUPFAM" id="SSF55961">
    <property type="entry name" value="Bet v1-like"/>
    <property type="match status" value="1"/>
</dbReference>
<dbReference type="Gene3D" id="3.30.530.20">
    <property type="match status" value="1"/>
</dbReference>
<dbReference type="CDD" id="cd08897">
    <property type="entry name" value="SRPBCC_CalC_Aha1-like_4"/>
    <property type="match status" value="1"/>
</dbReference>